<keyword evidence="3" id="KW-1185">Reference proteome</keyword>
<evidence type="ECO:0000313" key="3">
    <source>
        <dbReference type="Proteomes" id="UP000827724"/>
    </source>
</evidence>
<accession>A0A9P8QZ10</accession>
<reference evidence="2" key="1">
    <citation type="submission" date="2021-08" db="EMBL/GenBank/DDBJ databases">
        <title>Chromosome-Level Trichoderma cornu-damae using Hi-C Data.</title>
        <authorList>
            <person name="Kim C.S."/>
        </authorList>
    </citation>
    <scope>NUCLEOTIDE SEQUENCE</scope>
    <source>
        <strain evidence="2">KA19-0412C</strain>
    </source>
</reference>
<evidence type="ECO:0000256" key="1">
    <source>
        <dbReference type="SAM" id="MobiDB-lite"/>
    </source>
</evidence>
<name>A0A9P8QZ10_9HYPO</name>
<dbReference type="AlphaFoldDB" id="A0A9P8QZ10"/>
<feature type="region of interest" description="Disordered" evidence="1">
    <location>
        <begin position="1"/>
        <end position="22"/>
    </location>
</feature>
<gene>
    <name evidence="2" type="ORF">Trco_001512</name>
</gene>
<dbReference type="Proteomes" id="UP000827724">
    <property type="component" value="Unassembled WGS sequence"/>
</dbReference>
<feature type="compositionally biased region" description="Polar residues" evidence="1">
    <location>
        <begin position="1"/>
        <end position="14"/>
    </location>
</feature>
<comment type="caution">
    <text evidence="2">The sequence shown here is derived from an EMBL/GenBank/DDBJ whole genome shotgun (WGS) entry which is preliminary data.</text>
</comment>
<organism evidence="2 3">
    <name type="scientific">Trichoderma cornu-damae</name>
    <dbReference type="NCBI Taxonomy" id="654480"/>
    <lineage>
        <taxon>Eukaryota</taxon>
        <taxon>Fungi</taxon>
        <taxon>Dikarya</taxon>
        <taxon>Ascomycota</taxon>
        <taxon>Pezizomycotina</taxon>
        <taxon>Sordariomycetes</taxon>
        <taxon>Hypocreomycetidae</taxon>
        <taxon>Hypocreales</taxon>
        <taxon>Hypocreaceae</taxon>
        <taxon>Trichoderma</taxon>
    </lineage>
</organism>
<evidence type="ECO:0000313" key="2">
    <source>
        <dbReference type="EMBL" id="KAH6611492.1"/>
    </source>
</evidence>
<sequence>MHQRGSYLSSPTLKRSQEPGDDFVKERGQKRIKLRVESSPLLSDLQNVAQAISKERFPTIAPGVILRKVTVICGAVESEFAFR</sequence>
<protein>
    <submittedName>
        <fullName evidence="2">Uncharacterized protein</fullName>
    </submittedName>
</protein>
<proteinExistence type="predicted"/>
<dbReference type="EMBL" id="JAIWOZ010000001">
    <property type="protein sequence ID" value="KAH6611492.1"/>
    <property type="molecule type" value="Genomic_DNA"/>
</dbReference>